<evidence type="ECO:0000256" key="1">
    <source>
        <dbReference type="ARBA" id="ARBA00022690"/>
    </source>
</evidence>
<reference evidence="4 5" key="1">
    <citation type="submission" date="2015-11" db="EMBL/GenBank/DDBJ databases">
        <authorList>
            <person name="Lin W."/>
        </authorList>
    </citation>
    <scope>NUCLEOTIDE SEQUENCE [LARGE SCALE GENOMIC DNA]</scope>
    <source>
        <strain evidence="4 5">HCH-1</strain>
    </source>
</reference>
<proteinExistence type="predicted"/>
<dbReference type="EMBL" id="LNQR01000100">
    <property type="protein sequence ID" value="KWT81193.1"/>
    <property type="molecule type" value="Genomic_DNA"/>
</dbReference>
<accession>A0ABR5SCK8</accession>
<dbReference type="RefSeq" id="WP_085053238.1">
    <property type="nucleotide sequence ID" value="NZ_LNQR01000100.1"/>
</dbReference>
<dbReference type="PANTHER" id="PTHR36530">
    <property type="entry name" value="INHIBITOR OF CYSTEINE PEPTIDASE"/>
    <property type="match status" value="1"/>
</dbReference>
<dbReference type="InterPro" id="IPR036331">
    <property type="entry name" value="Chagasin-like_sf"/>
</dbReference>
<keyword evidence="2" id="KW-0789">Thiol protease inhibitor</keyword>
<feature type="domain" description="Proteinase inhibitor I42 chagasin" evidence="3">
    <location>
        <begin position="55"/>
        <end position="151"/>
    </location>
</feature>
<organism evidence="4 5">
    <name type="scientific">Candidatus Magnetominusculus xianensis</name>
    <dbReference type="NCBI Taxonomy" id="1748249"/>
    <lineage>
        <taxon>Bacteria</taxon>
        <taxon>Pseudomonadati</taxon>
        <taxon>Nitrospirota</taxon>
        <taxon>Nitrospiria</taxon>
        <taxon>Nitrospirales</taxon>
        <taxon>Nitrospiraceae</taxon>
        <taxon>Candidatus Magnetominusculus</taxon>
    </lineage>
</organism>
<sequence>MNAMCEHRALTAAIAVVALLFSLLAVTGSAVGGDTKNTKEKIAITKKDNGGRFKVKTGCLIYLGLAENGSTGYAWYFDKLDMEYFEALKDKSVELLPDNKTGTKGKLVVGAPMLATWMLMAKKKGQSELKLLYYRIWEGPQTAVDTFTVTIEIE</sequence>
<name>A0ABR5SCK8_9BACT</name>
<keyword evidence="5" id="KW-1185">Reference proteome</keyword>
<evidence type="ECO:0000259" key="3">
    <source>
        <dbReference type="Pfam" id="PF09394"/>
    </source>
</evidence>
<keyword evidence="1" id="KW-0646">Protease inhibitor</keyword>
<evidence type="ECO:0000256" key="2">
    <source>
        <dbReference type="ARBA" id="ARBA00022704"/>
    </source>
</evidence>
<dbReference type="Pfam" id="PF09394">
    <property type="entry name" value="Inhibitor_I42"/>
    <property type="match status" value="1"/>
</dbReference>
<dbReference type="Gene3D" id="2.60.40.2020">
    <property type="match status" value="1"/>
</dbReference>
<dbReference type="PANTHER" id="PTHR36530:SF1">
    <property type="entry name" value="AMOEBIASIN-1"/>
    <property type="match status" value="1"/>
</dbReference>
<protein>
    <recommendedName>
        <fullName evidence="3">Proteinase inhibitor I42 chagasin domain-containing protein</fullName>
    </recommendedName>
</protein>
<dbReference type="InterPro" id="IPR018990">
    <property type="entry name" value="Prot_inh_I42_chagasin"/>
</dbReference>
<dbReference type="Proteomes" id="UP000060487">
    <property type="component" value="Unassembled WGS sequence"/>
</dbReference>
<evidence type="ECO:0000313" key="4">
    <source>
        <dbReference type="EMBL" id="KWT81193.1"/>
    </source>
</evidence>
<dbReference type="InterPro" id="IPR052781">
    <property type="entry name" value="Cys_protease_inhibitor_I42"/>
</dbReference>
<evidence type="ECO:0000313" key="5">
    <source>
        <dbReference type="Proteomes" id="UP000060487"/>
    </source>
</evidence>
<comment type="caution">
    <text evidence="4">The sequence shown here is derived from an EMBL/GenBank/DDBJ whole genome shotgun (WGS) entry which is preliminary data.</text>
</comment>
<dbReference type="SUPFAM" id="SSF141066">
    <property type="entry name" value="ICP-like"/>
    <property type="match status" value="1"/>
</dbReference>
<gene>
    <name evidence="4" type="ORF">ASN18_2617</name>
</gene>